<reference evidence="2 3" key="1">
    <citation type="submission" date="2017-06" db="EMBL/GenBank/DDBJ databases">
        <title>Complete genome sequence of Paenibacillus donghaensis KCTC 13049T isolated from East Sea sediment, South Korea.</title>
        <authorList>
            <person name="Jung B.K."/>
            <person name="Hong S.-J."/>
            <person name="Shin J.-H."/>
        </authorList>
    </citation>
    <scope>NUCLEOTIDE SEQUENCE [LARGE SCALE GENOMIC DNA]</scope>
    <source>
        <strain evidence="2 3">KCTC 13049</strain>
    </source>
</reference>
<feature type="signal peptide" evidence="1">
    <location>
        <begin position="1"/>
        <end position="26"/>
    </location>
</feature>
<accession>A0A2Z2KFF6</accession>
<keyword evidence="1" id="KW-0732">Signal</keyword>
<sequence>MMNRMKLAVACAVLLAALSLSGCSAASETQKQMYGSNSAIAGSADSYTFGDRTGETKDNESELSFSKFYGTDSIWTIDADSEAALKVEYDQEIDGGKLKLVLVTPGQEVVTIAEGSGQGASELLLAAGTSTIKLVGNQGKGSVKLRLEAEDKDVKWTAVGEQ</sequence>
<dbReference type="Proteomes" id="UP000249890">
    <property type="component" value="Chromosome"/>
</dbReference>
<dbReference type="OrthoDB" id="2046657at2"/>
<dbReference type="AlphaFoldDB" id="A0A2Z2KFF6"/>
<protein>
    <recommendedName>
        <fullName evidence="4">Lipoprotein</fullName>
    </recommendedName>
</protein>
<dbReference type="KEGG" id="pdh:B9T62_08630"/>
<proteinExistence type="predicted"/>
<dbReference type="RefSeq" id="WP_087914857.1">
    <property type="nucleotide sequence ID" value="NZ_CP021780.1"/>
</dbReference>
<keyword evidence="3" id="KW-1185">Reference proteome</keyword>
<evidence type="ECO:0000313" key="2">
    <source>
        <dbReference type="EMBL" id="ASA20839.1"/>
    </source>
</evidence>
<evidence type="ECO:0008006" key="4">
    <source>
        <dbReference type="Google" id="ProtNLM"/>
    </source>
</evidence>
<evidence type="ECO:0000256" key="1">
    <source>
        <dbReference type="SAM" id="SignalP"/>
    </source>
</evidence>
<dbReference type="EMBL" id="CP021780">
    <property type="protein sequence ID" value="ASA20839.1"/>
    <property type="molecule type" value="Genomic_DNA"/>
</dbReference>
<feature type="chain" id="PRO_5039669513" description="Lipoprotein" evidence="1">
    <location>
        <begin position="27"/>
        <end position="162"/>
    </location>
</feature>
<name>A0A2Z2KFF6_9BACL</name>
<organism evidence="2 3">
    <name type="scientific">Paenibacillus donghaensis</name>
    <dbReference type="NCBI Taxonomy" id="414771"/>
    <lineage>
        <taxon>Bacteria</taxon>
        <taxon>Bacillati</taxon>
        <taxon>Bacillota</taxon>
        <taxon>Bacilli</taxon>
        <taxon>Bacillales</taxon>
        <taxon>Paenibacillaceae</taxon>
        <taxon>Paenibacillus</taxon>
    </lineage>
</organism>
<evidence type="ECO:0000313" key="3">
    <source>
        <dbReference type="Proteomes" id="UP000249890"/>
    </source>
</evidence>
<dbReference type="PROSITE" id="PS51257">
    <property type="entry name" value="PROKAR_LIPOPROTEIN"/>
    <property type="match status" value="1"/>
</dbReference>
<gene>
    <name evidence="2" type="ORF">B9T62_08630</name>
</gene>